<organism evidence="8 9">
    <name type="scientific">Clostridium frigoris</name>
    <dbReference type="NCBI Taxonomy" id="205327"/>
    <lineage>
        <taxon>Bacteria</taxon>
        <taxon>Bacillati</taxon>
        <taxon>Bacillota</taxon>
        <taxon>Clostridia</taxon>
        <taxon>Eubacteriales</taxon>
        <taxon>Clostridiaceae</taxon>
        <taxon>Clostridium</taxon>
    </lineage>
</organism>
<keyword evidence="9" id="KW-1185">Reference proteome</keyword>
<evidence type="ECO:0000313" key="8">
    <source>
        <dbReference type="EMBL" id="MBU3160987.1"/>
    </source>
</evidence>
<protein>
    <submittedName>
        <fullName evidence="8">AEC family transporter</fullName>
    </submittedName>
</protein>
<evidence type="ECO:0000256" key="6">
    <source>
        <dbReference type="ARBA" id="ARBA00023136"/>
    </source>
</evidence>
<comment type="caution">
    <text evidence="8">The sequence shown here is derived from an EMBL/GenBank/DDBJ whole genome shotgun (WGS) entry which is preliminary data.</text>
</comment>
<accession>A0ABS6BVZ2</accession>
<dbReference type="PANTHER" id="PTHR36838:SF1">
    <property type="entry name" value="SLR1864 PROTEIN"/>
    <property type="match status" value="1"/>
</dbReference>
<evidence type="ECO:0000256" key="7">
    <source>
        <dbReference type="SAM" id="Phobius"/>
    </source>
</evidence>
<proteinExistence type="predicted"/>
<sequence length="309" mass="34574">MNINIMNQIIILTLMMMVGVILRKTKIITDEVNKGFSNILINVTMPCMIIYSFNFKFSIDMLKSASMILFYSIVIHIILIILSKLLYSKFEGSKKNVFIFATVFSNCGFVGYPVIQGIFGNIGVFYTSIYTIPFNIFMWSYGVMLFTGKSDLKSIKKNLINIPLICTLLGIIIFLFSIKLPSPLLKTLGSIGNMTTPLSMFIVGSMLADVKLKDVFRGLDIYYVNFIKLIIAPLLTYFVLNLLGANKTLLYICVILVAMPTASLIAVLAEKYNGDKLTASKCAFLTTILSIITIPIIMSIIDLLTKFKL</sequence>
<keyword evidence="4 7" id="KW-0812">Transmembrane</keyword>
<evidence type="ECO:0000256" key="2">
    <source>
        <dbReference type="ARBA" id="ARBA00022448"/>
    </source>
</evidence>
<feature type="transmembrane region" description="Helical" evidence="7">
    <location>
        <begin position="159"/>
        <end position="178"/>
    </location>
</feature>
<feature type="transmembrane region" description="Helical" evidence="7">
    <location>
        <begin position="249"/>
        <end position="270"/>
    </location>
</feature>
<feature type="transmembrane region" description="Helical" evidence="7">
    <location>
        <begin position="98"/>
        <end position="119"/>
    </location>
</feature>
<evidence type="ECO:0000313" key="9">
    <source>
        <dbReference type="Proteomes" id="UP000776252"/>
    </source>
</evidence>
<reference evidence="8 9" key="1">
    <citation type="submission" date="2021-06" db="EMBL/GenBank/DDBJ databases">
        <title>Clostridia strains as spoilage organisms.</title>
        <authorList>
            <person name="Wambui J."/>
            <person name="Stephan R."/>
            <person name="Stevens M.J.A."/>
        </authorList>
    </citation>
    <scope>NUCLEOTIDE SEQUENCE [LARGE SCALE GENOMIC DNA]</scope>
    <source>
        <strain evidence="8 9">DSM 14204</strain>
    </source>
</reference>
<keyword evidence="3" id="KW-1003">Cell membrane</keyword>
<feature type="transmembrane region" description="Helical" evidence="7">
    <location>
        <begin position="222"/>
        <end position="243"/>
    </location>
</feature>
<comment type="subcellular location">
    <subcellularLocation>
        <location evidence="1">Membrane</location>
        <topology evidence="1">Multi-pass membrane protein</topology>
    </subcellularLocation>
</comment>
<name>A0ABS6BVZ2_9CLOT</name>
<gene>
    <name evidence="8" type="ORF">KPL37_14775</name>
</gene>
<feature type="transmembrane region" description="Helical" evidence="7">
    <location>
        <begin position="65"/>
        <end position="86"/>
    </location>
</feature>
<feature type="transmembrane region" description="Helical" evidence="7">
    <location>
        <begin position="190"/>
        <end position="210"/>
    </location>
</feature>
<feature type="transmembrane region" description="Helical" evidence="7">
    <location>
        <begin position="6"/>
        <end position="23"/>
    </location>
</feature>
<feature type="transmembrane region" description="Helical" evidence="7">
    <location>
        <begin position="282"/>
        <end position="301"/>
    </location>
</feature>
<feature type="transmembrane region" description="Helical" evidence="7">
    <location>
        <begin position="35"/>
        <end position="53"/>
    </location>
</feature>
<evidence type="ECO:0000256" key="4">
    <source>
        <dbReference type="ARBA" id="ARBA00022692"/>
    </source>
</evidence>
<dbReference type="InterPro" id="IPR004776">
    <property type="entry name" value="Mem_transp_PIN-like"/>
</dbReference>
<evidence type="ECO:0000256" key="1">
    <source>
        <dbReference type="ARBA" id="ARBA00004141"/>
    </source>
</evidence>
<dbReference type="PANTHER" id="PTHR36838">
    <property type="entry name" value="AUXIN EFFLUX CARRIER FAMILY PROTEIN"/>
    <property type="match status" value="1"/>
</dbReference>
<evidence type="ECO:0000256" key="3">
    <source>
        <dbReference type="ARBA" id="ARBA00022475"/>
    </source>
</evidence>
<dbReference type="EMBL" id="JAHLDV010000042">
    <property type="protein sequence ID" value="MBU3160987.1"/>
    <property type="molecule type" value="Genomic_DNA"/>
</dbReference>
<evidence type="ECO:0000256" key="5">
    <source>
        <dbReference type="ARBA" id="ARBA00022989"/>
    </source>
</evidence>
<keyword evidence="2" id="KW-0813">Transport</keyword>
<dbReference type="RefSeq" id="WP_216150565.1">
    <property type="nucleotide sequence ID" value="NZ_JAHLDV010000042.1"/>
</dbReference>
<dbReference type="Pfam" id="PF03547">
    <property type="entry name" value="Mem_trans"/>
    <property type="match status" value="2"/>
</dbReference>
<dbReference type="Proteomes" id="UP000776252">
    <property type="component" value="Unassembled WGS sequence"/>
</dbReference>
<keyword evidence="5 7" id="KW-1133">Transmembrane helix</keyword>
<keyword evidence="6 7" id="KW-0472">Membrane</keyword>
<feature type="transmembrane region" description="Helical" evidence="7">
    <location>
        <begin position="125"/>
        <end position="147"/>
    </location>
</feature>